<evidence type="ECO:0000313" key="2">
    <source>
        <dbReference type="EMBL" id="ELY48833.1"/>
    </source>
</evidence>
<evidence type="ECO:0000256" key="1">
    <source>
        <dbReference type="SAM" id="MobiDB-lite"/>
    </source>
</evidence>
<feature type="compositionally biased region" description="Basic and acidic residues" evidence="1">
    <location>
        <begin position="41"/>
        <end position="73"/>
    </location>
</feature>
<dbReference type="RefSeq" id="WP_007261578.1">
    <property type="nucleotide sequence ID" value="NZ_AOHZ01000108.1"/>
</dbReference>
<sequence length="73" mass="7798">MTDTKTESTTATEKTEQLKAVYLSVTGGDTEPVVETQEADSSTREVPDDARSEVVGPAEHHGLDDAIDDHEPG</sequence>
<protein>
    <submittedName>
        <fullName evidence="2">Uncharacterized protein</fullName>
    </submittedName>
</protein>
<dbReference type="EMBL" id="AOHZ01000108">
    <property type="protein sequence ID" value="ELY48833.1"/>
    <property type="molecule type" value="Genomic_DNA"/>
</dbReference>
<dbReference type="OrthoDB" id="170691at2157"/>
<proteinExistence type="predicted"/>
<comment type="caution">
    <text evidence="2">The sequence shown here is derived from an EMBL/GenBank/DDBJ whole genome shotgun (WGS) entry which is preliminary data.</text>
</comment>
<dbReference type="AlphaFoldDB" id="L9WKF0"/>
<keyword evidence="3" id="KW-1185">Reference proteome</keyword>
<gene>
    <name evidence="2" type="ORF">C493_21671</name>
</gene>
<organism evidence="2 3">
    <name type="scientific">Natronolimnohabitans innermongolicus JCM 12255</name>
    <dbReference type="NCBI Taxonomy" id="1227499"/>
    <lineage>
        <taxon>Archaea</taxon>
        <taxon>Methanobacteriati</taxon>
        <taxon>Methanobacteriota</taxon>
        <taxon>Stenosarchaea group</taxon>
        <taxon>Halobacteria</taxon>
        <taxon>Halobacteriales</taxon>
        <taxon>Natrialbaceae</taxon>
        <taxon>Natronolimnohabitans</taxon>
    </lineage>
</organism>
<evidence type="ECO:0000313" key="3">
    <source>
        <dbReference type="Proteomes" id="UP000011602"/>
    </source>
</evidence>
<name>L9WKF0_9EURY</name>
<feature type="region of interest" description="Disordered" evidence="1">
    <location>
        <begin position="23"/>
        <end position="73"/>
    </location>
</feature>
<accession>L9WKF0</accession>
<dbReference type="Proteomes" id="UP000011602">
    <property type="component" value="Unassembled WGS sequence"/>
</dbReference>
<dbReference type="eggNOG" id="arCOG11481">
    <property type="taxonomic scope" value="Archaea"/>
</dbReference>
<reference evidence="2 3" key="1">
    <citation type="journal article" date="2014" name="PLoS Genet.">
        <title>Phylogenetically driven sequencing of extremely halophilic archaea reveals strategies for static and dynamic osmo-response.</title>
        <authorList>
            <person name="Becker E.A."/>
            <person name="Seitzer P.M."/>
            <person name="Tritt A."/>
            <person name="Larsen D."/>
            <person name="Krusor M."/>
            <person name="Yao A.I."/>
            <person name="Wu D."/>
            <person name="Madern D."/>
            <person name="Eisen J.A."/>
            <person name="Darling A.E."/>
            <person name="Facciotti M.T."/>
        </authorList>
    </citation>
    <scope>NUCLEOTIDE SEQUENCE [LARGE SCALE GENOMIC DNA]</scope>
    <source>
        <strain evidence="2 3">JCM 12255</strain>
    </source>
</reference>